<feature type="non-terminal residue" evidence="1">
    <location>
        <position position="58"/>
    </location>
</feature>
<sequence length="58" mass="6352">MPQGIAPNNSTDKQERKSAGISKKQKYKVTIQTSKSETTNKITILAKAKAQTSKNETT</sequence>
<comment type="caution">
    <text evidence="1">The sequence shown here is derived from an EMBL/GenBank/DDBJ whole genome shotgun (WGS) entry which is preliminary data.</text>
</comment>
<evidence type="ECO:0000313" key="1">
    <source>
        <dbReference type="EMBL" id="CAG8775958.1"/>
    </source>
</evidence>
<keyword evidence="2" id="KW-1185">Reference proteome</keyword>
<dbReference type="Proteomes" id="UP000789920">
    <property type="component" value="Unassembled WGS sequence"/>
</dbReference>
<proteinExistence type="predicted"/>
<reference evidence="1" key="1">
    <citation type="submission" date="2021-06" db="EMBL/GenBank/DDBJ databases">
        <authorList>
            <person name="Kallberg Y."/>
            <person name="Tangrot J."/>
            <person name="Rosling A."/>
        </authorList>
    </citation>
    <scope>NUCLEOTIDE SEQUENCE</scope>
    <source>
        <strain evidence="1">MA461A</strain>
    </source>
</reference>
<evidence type="ECO:0000313" key="2">
    <source>
        <dbReference type="Proteomes" id="UP000789920"/>
    </source>
</evidence>
<organism evidence="1 2">
    <name type="scientific">Racocetra persica</name>
    <dbReference type="NCBI Taxonomy" id="160502"/>
    <lineage>
        <taxon>Eukaryota</taxon>
        <taxon>Fungi</taxon>
        <taxon>Fungi incertae sedis</taxon>
        <taxon>Mucoromycota</taxon>
        <taxon>Glomeromycotina</taxon>
        <taxon>Glomeromycetes</taxon>
        <taxon>Diversisporales</taxon>
        <taxon>Gigasporaceae</taxon>
        <taxon>Racocetra</taxon>
    </lineage>
</organism>
<protein>
    <submittedName>
        <fullName evidence="1">27285_t:CDS:1</fullName>
    </submittedName>
</protein>
<name>A0ACA9R4E2_9GLOM</name>
<accession>A0ACA9R4E2</accession>
<dbReference type="EMBL" id="CAJVQC010042716">
    <property type="protein sequence ID" value="CAG8775958.1"/>
    <property type="molecule type" value="Genomic_DNA"/>
</dbReference>
<gene>
    <name evidence="1" type="ORF">RPERSI_LOCUS16962</name>
</gene>